<sequence length="323" mass="37254">MASNAEECSLWSEGHLEQNLPQVPACAIKVMSKAVDMHAPTPVIQTPEIYIKKEPEDENEDVTVKEEPFLYDNQCGSSQHLSSAPVDLLSPVPLFCCPVKMEVKAERDAGVPAPASGNTDGVAGSKQEVSKGSIPKQPEPNESRVFRARKYVSWEKPENIHVWLKKHKLHRKKTVHLRKTDYDNYDKVLRYLIRFQDVIKSHQKTPLKEAIEFGYFLQLLFKNRFQKDQSEIRTFSFETIVSEHIGINKTFATNLRWLGKLGYQYPILGNVSLYLYQVFRRKAAISHLFKKYPHLANKWKRRMHSVERNELSANKASQHHSKL</sequence>
<gene>
    <name evidence="3" type="primary">LOC108675776</name>
</gene>
<feature type="region of interest" description="Disordered" evidence="1">
    <location>
        <begin position="108"/>
        <end position="140"/>
    </location>
</feature>
<evidence type="ECO:0000313" key="3">
    <source>
        <dbReference type="RefSeq" id="XP_018019292.1"/>
    </source>
</evidence>
<evidence type="ECO:0000313" key="2">
    <source>
        <dbReference type="Proteomes" id="UP000694843"/>
    </source>
</evidence>
<dbReference type="GeneID" id="108675776"/>
<protein>
    <submittedName>
        <fullName evidence="3">Uncharacterized protein LOC108675776</fullName>
    </submittedName>
</protein>
<reference evidence="3" key="1">
    <citation type="submission" date="2025-08" db="UniProtKB">
        <authorList>
            <consortium name="RefSeq"/>
        </authorList>
    </citation>
    <scope>IDENTIFICATION</scope>
    <source>
        <tissue evidence="3">Whole organism</tissue>
    </source>
</reference>
<proteinExistence type="predicted"/>
<dbReference type="Proteomes" id="UP000694843">
    <property type="component" value="Unplaced"/>
</dbReference>
<keyword evidence="2" id="KW-1185">Reference proteome</keyword>
<evidence type="ECO:0000256" key="1">
    <source>
        <dbReference type="SAM" id="MobiDB-lite"/>
    </source>
</evidence>
<accession>A0A8B7NZW3</accession>
<dbReference type="AlphaFoldDB" id="A0A8B7NZW3"/>
<organism evidence="2 3">
    <name type="scientific">Hyalella azteca</name>
    <name type="common">Amphipod</name>
    <dbReference type="NCBI Taxonomy" id="294128"/>
    <lineage>
        <taxon>Eukaryota</taxon>
        <taxon>Metazoa</taxon>
        <taxon>Ecdysozoa</taxon>
        <taxon>Arthropoda</taxon>
        <taxon>Crustacea</taxon>
        <taxon>Multicrustacea</taxon>
        <taxon>Malacostraca</taxon>
        <taxon>Eumalacostraca</taxon>
        <taxon>Peracarida</taxon>
        <taxon>Amphipoda</taxon>
        <taxon>Senticaudata</taxon>
        <taxon>Talitrida</taxon>
        <taxon>Talitroidea</taxon>
        <taxon>Hyalellidae</taxon>
        <taxon>Hyalella</taxon>
    </lineage>
</organism>
<dbReference type="KEGG" id="hazt:108675776"/>
<name>A0A8B7NZW3_HYAAZ</name>
<dbReference type="RefSeq" id="XP_018019292.1">
    <property type="nucleotide sequence ID" value="XM_018163803.2"/>
</dbReference>